<organism evidence="2 3">
    <name type="scientific">Labrys miyagiensis</name>
    <dbReference type="NCBI Taxonomy" id="346912"/>
    <lineage>
        <taxon>Bacteria</taxon>
        <taxon>Pseudomonadati</taxon>
        <taxon>Pseudomonadota</taxon>
        <taxon>Alphaproteobacteria</taxon>
        <taxon>Hyphomicrobiales</taxon>
        <taxon>Xanthobacteraceae</taxon>
        <taxon>Labrys</taxon>
    </lineage>
</organism>
<dbReference type="Proteomes" id="UP001156882">
    <property type="component" value="Unassembled WGS sequence"/>
</dbReference>
<evidence type="ECO:0000313" key="3">
    <source>
        <dbReference type="Proteomes" id="UP001156882"/>
    </source>
</evidence>
<comment type="caution">
    <text evidence="2">The sequence shown here is derived from an EMBL/GenBank/DDBJ whole genome shotgun (WGS) entry which is preliminary data.</text>
</comment>
<feature type="region of interest" description="Disordered" evidence="1">
    <location>
        <begin position="66"/>
        <end position="89"/>
    </location>
</feature>
<accession>A0ABQ6CT83</accession>
<evidence type="ECO:0000256" key="1">
    <source>
        <dbReference type="SAM" id="MobiDB-lite"/>
    </source>
</evidence>
<dbReference type="EMBL" id="BSPC01000075">
    <property type="protein sequence ID" value="GLS23536.1"/>
    <property type="molecule type" value="Genomic_DNA"/>
</dbReference>
<gene>
    <name evidence="2" type="ORF">GCM10007874_65570</name>
</gene>
<reference evidence="3" key="1">
    <citation type="journal article" date="2019" name="Int. J. Syst. Evol. Microbiol.">
        <title>The Global Catalogue of Microorganisms (GCM) 10K type strain sequencing project: providing services to taxonomists for standard genome sequencing and annotation.</title>
        <authorList>
            <consortium name="The Broad Institute Genomics Platform"/>
            <consortium name="The Broad Institute Genome Sequencing Center for Infectious Disease"/>
            <person name="Wu L."/>
            <person name="Ma J."/>
        </authorList>
    </citation>
    <scope>NUCLEOTIDE SEQUENCE [LARGE SCALE GENOMIC DNA]</scope>
    <source>
        <strain evidence="3">NBRC 101365</strain>
    </source>
</reference>
<keyword evidence="3" id="KW-1185">Reference proteome</keyword>
<name>A0ABQ6CT83_9HYPH</name>
<sequence length="89" mass="9739">MPWTKLKVAGRGEPSGATSCIATAIPKRSRSYALSGWVDWETGRWRLRGSRESRFMEDAGHIVGASRHHPVPVASPADKARKATSFSAF</sequence>
<protein>
    <submittedName>
        <fullName evidence="2">Uncharacterized protein</fullName>
    </submittedName>
</protein>
<proteinExistence type="predicted"/>
<evidence type="ECO:0000313" key="2">
    <source>
        <dbReference type="EMBL" id="GLS23536.1"/>
    </source>
</evidence>